<dbReference type="Proteomes" id="UP000198564">
    <property type="component" value="Unassembled WGS sequence"/>
</dbReference>
<gene>
    <name evidence="2" type="ORF">SAMN04488113_12630</name>
</gene>
<dbReference type="InterPro" id="IPR004360">
    <property type="entry name" value="Glyas_Fos-R_dOase_dom"/>
</dbReference>
<keyword evidence="3" id="KW-1185">Reference proteome</keyword>
<dbReference type="PANTHER" id="PTHR36110">
    <property type="entry name" value="RING-CLEAVING DIOXYGENASE MHQE-RELATED"/>
    <property type="match status" value="1"/>
</dbReference>
<dbReference type="AlphaFoldDB" id="A0A1H6UDE3"/>
<dbReference type="InterPro" id="IPR037523">
    <property type="entry name" value="VOC_core"/>
</dbReference>
<dbReference type="InterPro" id="IPR052537">
    <property type="entry name" value="Extradiol_RC_dioxygenase"/>
</dbReference>
<evidence type="ECO:0000313" key="2">
    <source>
        <dbReference type="EMBL" id="SEI86205.1"/>
    </source>
</evidence>
<dbReference type="EMBL" id="FNYW01000026">
    <property type="protein sequence ID" value="SEI86205.1"/>
    <property type="molecule type" value="Genomic_DNA"/>
</dbReference>
<evidence type="ECO:0000313" key="3">
    <source>
        <dbReference type="Proteomes" id="UP000198564"/>
    </source>
</evidence>
<dbReference type="PANTHER" id="PTHR36110:SF2">
    <property type="entry name" value="RING-CLEAVING DIOXYGENASE MHQE-RELATED"/>
    <property type="match status" value="1"/>
</dbReference>
<reference evidence="3" key="1">
    <citation type="submission" date="2016-10" db="EMBL/GenBank/DDBJ databases">
        <authorList>
            <person name="Varghese N."/>
            <person name="Submissions S."/>
        </authorList>
    </citation>
    <scope>NUCLEOTIDE SEQUENCE [LARGE SCALE GENOMIC DNA]</scope>
    <source>
        <strain evidence="3">DSM 25751</strain>
    </source>
</reference>
<dbReference type="OrthoDB" id="9785698at2"/>
<organism evidence="2 3">
    <name type="scientific">Alkalibacterium gilvum</name>
    <dbReference type="NCBI Taxonomy" id="1130080"/>
    <lineage>
        <taxon>Bacteria</taxon>
        <taxon>Bacillati</taxon>
        <taxon>Bacillota</taxon>
        <taxon>Bacilli</taxon>
        <taxon>Lactobacillales</taxon>
        <taxon>Carnobacteriaceae</taxon>
        <taxon>Alkalibacterium</taxon>
    </lineage>
</organism>
<name>A0A1H6UDE3_9LACT</name>
<dbReference type="Pfam" id="PF00903">
    <property type="entry name" value="Glyoxalase"/>
    <property type="match status" value="2"/>
</dbReference>
<proteinExistence type="predicted"/>
<dbReference type="PROSITE" id="PS51819">
    <property type="entry name" value="VOC"/>
    <property type="match status" value="2"/>
</dbReference>
<dbReference type="Gene3D" id="3.10.180.10">
    <property type="entry name" value="2,3-Dihydroxybiphenyl 1,2-Dioxygenase, domain 1"/>
    <property type="match status" value="2"/>
</dbReference>
<dbReference type="RefSeq" id="WP_091635355.1">
    <property type="nucleotide sequence ID" value="NZ_FNYW01000026.1"/>
</dbReference>
<feature type="domain" description="VOC" evidence="1">
    <location>
        <begin position="6"/>
        <end position="130"/>
    </location>
</feature>
<sequence length="297" mass="34325">MEAIKRIHHITAIVGDPNENIKFYREVLGLRLVKQTVNFDDPDVYHLYFGDHKETPGTIITFFPWTNDNYGRKGSGQVGRIAFRVPKDSLGYWHDHLTSQNINVDKTQLFNKETLEFDDPHGLELAIVEGERTAEQPDILSFHGAVLLSNDPEGTETLLTDIMQMKKVTSTNRHLHYETTGEEKHHIITSLPKEPLGRFGIGTVHHIAWSVPDKETLKKWQSRLMDKGFGVTEVKDRNYFESIYTYERGRVVFEFATDEPGFAVDEDKESLGRALKLPPQYEHRRQEYKTRLSELDI</sequence>
<feature type="domain" description="VOC" evidence="1">
    <location>
        <begin position="141"/>
        <end position="258"/>
    </location>
</feature>
<protein>
    <submittedName>
        <fullName evidence="2">Glyoxalase family protein</fullName>
    </submittedName>
</protein>
<accession>A0A1H6UDE3</accession>
<dbReference type="InterPro" id="IPR029068">
    <property type="entry name" value="Glyas_Bleomycin-R_OHBP_Dase"/>
</dbReference>
<dbReference type="SUPFAM" id="SSF54593">
    <property type="entry name" value="Glyoxalase/Bleomycin resistance protein/Dihydroxybiphenyl dioxygenase"/>
    <property type="match status" value="1"/>
</dbReference>
<evidence type="ECO:0000259" key="1">
    <source>
        <dbReference type="PROSITE" id="PS51819"/>
    </source>
</evidence>
<dbReference type="STRING" id="1130080.SAMN04488113_12630"/>